<sequence length="178" mass="19690">MLAADLSRPYLPRRLLVRIEGKGEGLALLVEGKIRALAFATLGTALKDVLSENVEANTEYQNFLSSLVAGCLISLLFFKRVRHYFISHICQCSISLPSQGIPTTSCGTGGRFPNLSITHRSATKRLTSDSLKFLGIVQCLKNSTSPFINHPHNYAIFFTDSHLSPIFYTEHTQSAPYL</sequence>
<name>A0A5B7FSE7_PORTR</name>
<dbReference type="AlphaFoldDB" id="A0A5B7FSE7"/>
<accession>A0A5B7FSE7</accession>
<keyword evidence="2" id="KW-1185">Reference proteome</keyword>
<dbReference type="EMBL" id="VSRR010007975">
    <property type="protein sequence ID" value="MPC47878.1"/>
    <property type="molecule type" value="Genomic_DNA"/>
</dbReference>
<evidence type="ECO:0000313" key="2">
    <source>
        <dbReference type="Proteomes" id="UP000324222"/>
    </source>
</evidence>
<proteinExistence type="predicted"/>
<dbReference type="Proteomes" id="UP000324222">
    <property type="component" value="Unassembled WGS sequence"/>
</dbReference>
<comment type="caution">
    <text evidence="1">The sequence shown here is derived from an EMBL/GenBank/DDBJ whole genome shotgun (WGS) entry which is preliminary data.</text>
</comment>
<protein>
    <submittedName>
        <fullName evidence="1">Uncharacterized protein</fullName>
    </submittedName>
</protein>
<reference evidence="1 2" key="1">
    <citation type="submission" date="2019-05" db="EMBL/GenBank/DDBJ databases">
        <title>Another draft genome of Portunus trituberculatus and its Hox gene families provides insights of decapod evolution.</title>
        <authorList>
            <person name="Jeong J.-H."/>
            <person name="Song I."/>
            <person name="Kim S."/>
            <person name="Choi T."/>
            <person name="Kim D."/>
            <person name="Ryu S."/>
            <person name="Kim W."/>
        </authorList>
    </citation>
    <scope>NUCLEOTIDE SEQUENCE [LARGE SCALE GENOMIC DNA]</scope>
    <source>
        <tissue evidence="1">Muscle</tissue>
    </source>
</reference>
<organism evidence="1 2">
    <name type="scientific">Portunus trituberculatus</name>
    <name type="common">Swimming crab</name>
    <name type="synonym">Neptunus trituberculatus</name>
    <dbReference type="NCBI Taxonomy" id="210409"/>
    <lineage>
        <taxon>Eukaryota</taxon>
        <taxon>Metazoa</taxon>
        <taxon>Ecdysozoa</taxon>
        <taxon>Arthropoda</taxon>
        <taxon>Crustacea</taxon>
        <taxon>Multicrustacea</taxon>
        <taxon>Malacostraca</taxon>
        <taxon>Eumalacostraca</taxon>
        <taxon>Eucarida</taxon>
        <taxon>Decapoda</taxon>
        <taxon>Pleocyemata</taxon>
        <taxon>Brachyura</taxon>
        <taxon>Eubrachyura</taxon>
        <taxon>Portunoidea</taxon>
        <taxon>Portunidae</taxon>
        <taxon>Portuninae</taxon>
        <taxon>Portunus</taxon>
    </lineage>
</organism>
<gene>
    <name evidence="1" type="ORF">E2C01_041638</name>
</gene>
<evidence type="ECO:0000313" key="1">
    <source>
        <dbReference type="EMBL" id="MPC47878.1"/>
    </source>
</evidence>